<feature type="transmembrane region" description="Helical" evidence="8">
    <location>
        <begin position="598"/>
        <end position="617"/>
    </location>
</feature>
<dbReference type="InterPro" id="IPR058602">
    <property type="entry name" value="YAG7_dimerisation_dom"/>
</dbReference>
<keyword evidence="3 8" id="KW-0812">Transmembrane</keyword>
<evidence type="ECO:0000256" key="6">
    <source>
        <dbReference type="SAM" id="Coils"/>
    </source>
</evidence>
<dbReference type="OrthoDB" id="196650at2759"/>
<dbReference type="Gene3D" id="1.20.1250.20">
    <property type="entry name" value="MFS general substrate transporter like domains"/>
    <property type="match status" value="1"/>
</dbReference>
<feature type="transmembrane region" description="Helical" evidence="8">
    <location>
        <begin position="734"/>
        <end position="753"/>
    </location>
</feature>
<dbReference type="STRING" id="41047.A0A397H1T2"/>
<dbReference type="InterPro" id="IPR005829">
    <property type="entry name" value="Sugar_transporter_CS"/>
</dbReference>
<dbReference type="PANTHER" id="PTHR23504">
    <property type="entry name" value="MAJOR FACILITATOR SUPERFAMILY DOMAIN-CONTAINING PROTEIN 10"/>
    <property type="match status" value="1"/>
</dbReference>
<protein>
    <recommendedName>
        <fullName evidence="9">Major facilitator superfamily (MFS) profile domain-containing protein</fullName>
    </recommendedName>
</protein>
<feature type="compositionally biased region" description="Polar residues" evidence="7">
    <location>
        <begin position="640"/>
        <end position="652"/>
    </location>
</feature>
<feature type="transmembrane region" description="Helical" evidence="8">
    <location>
        <begin position="709"/>
        <end position="727"/>
    </location>
</feature>
<dbReference type="Pfam" id="PF26434">
    <property type="entry name" value="YAG7_C"/>
    <property type="match status" value="1"/>
</dbReference>
<gene>
    <name evidence="10" type="ORF">CDV56_101885</name>
</gene>
<feature type="transmembrane region" description="Helical" evidence="8">
    <location>
        <begin position="474"/>
        <end position="496"/>
    </location>
</feature>
<dbReference type="InterPro" id="IPR011701">
    <property type="entry name" value="MFS"/>
</dbReference>
<evidence type="ECO:0000256" key="7">
    <source>
        <dbReference type="SAM" id="MobiDB-lite"/>
    </source>
</evidence>
<dbReference type="InterPro" id="IPR036259">
    <property type="entry name" value="MFS_trans_sf"/>
</dbReference>
<feature type="domain" description="Major facilitator superfamily (MFS) profile" evidence="9">
    <location>
        <begin position="410"/>
        <end position="846"/>
    </location>
</feature>
<accession>A0A397H1T2</accession>
<dbReference type="SUPFAM" id="SSF103473">
    <property type="entry name" value="MFS general substrate transporter"/>
    <property type="match status" value="1"/>
</dbReference>
<dbReference type="FunFam" id="1.20.1250.20:FF:000223">
    <property type="entry name" value="Major facilitator superfamily domain-containing protein"/>
    <property type="match status" value="1"/>
</dbReference>
<feature type="region of interest" description="Disordered" evidence="7">
    <location>
        <begin position="273"/>
        <end position="298"/>
    </location>
</feature>
<evidence type="ECO:0000256" key="8">
    <source>
        <dbReference type="SAM" id="Phobius"/>
    </source>
</evidence>
<dbReference type="EMBL" id="NKHU02000097">
    <property type="protein sequence ID" value="RHZ55644.1"/>
    <property type="molecule type" value="Genomic_DNA"/>
</dbReference>
<evidence type="ECO:0000313" key="10">
    <source>
        <dbReference type="EMBL" id="RHZ55644.1"/>
    </source>
</evidence>
<comment type="caution">
    <text evidence="10">The sequence shown here is derived from an EMBL/GenBank/DDBJ whole genome shotgun (WGS) entry which is preliminary data.</text>
</comment>
<feature type="transmembrane region" description="Helical" evidence="8">
    <location>
        <begin position="825"/>
        <end position="843"/>
    </location>
</feature>
<evidence type="ECO:0000313" key="11">
    <source>
        <dbReference type="Proteomes" id="UP000215305"/>
    </source>
</evidence>
<feature type="transmembrane region" description="Helical" evidence="8">
    <location>
        <begin position="669"/>
        <end position="689"/>
    </location>
</feature>
<evidence type="ECO:0000256" key="1">
    <source>
        <dbReference type="ARBA" id="ARBA00004141"/>
    </source>
</evidence>
<name>A0A397H1T2_ASPTH</name>
<sequence length="859" mass="91335">MAAAPVNSHSQAQSEASPRTEHAVTASKADDAQGTANGADTLDNPHFKDLQRSLRNAMKKLNATAKVDAIVAENPGKSLDELVAEKIINADQKAQALKKPALQATVAQIEEQIAQFKNFASHYEERLNSQKTALEKAHKEELDAVREKVRAEATEAHQKDLRQRLLSLTKFLCAAAAMRRSGDETSPESRAFEGVLYQVYGGSHDAVSSMLKLIDGVDEKVVSVEGETLEVTYGKVKQTSEEYAPGGATEEVEATATSDPTLANAAYTELQDGPLDAGATAPNEIDTSAPQTEVPPPAQTLVSDAANQVAENSWEQNAAGSLESSANADGWVEVPRDPAETETGLQATPASVDIGLKNNPTVAETSAQSDETVSVPKTQSGDGFEPFADRANLQSELIIMALAADQRKKILRVLMISLVLDLISFTFILPLFPSLLTFYRSQDPSPTSLLNRVFHYLNAYKNSFAKPIDSRYDIVLLGGALGSLFSLLQAIAAPFIGRLSDKYGRRTALLCSMVGNTLSVALWVAATDFRTFLASRIVGGLSEGNVQLAHAIATDISDESQRGSTMALVGACFSIAFTCGPALGAALSNITTVAANPFATAAGVSLLLIVTETLYLYRCLPETHPRLTKLNFGPLRAEETASSTQKTNNNPAASKPDSTMPHKHTNNPALLNLLHLLFLLPFSGLEFSLPFLTATFYAGSTASPSALNGRLLSMMGLIASLLQGTVVRRLPPLMTLRAGVVACAISFFLLARVSSLVGLYSAGALLAVTSATVVTSLNSLGSFEAREGERGLVLGRLRSWGQVGRAAGPLLFCSLFWWVGREIAYTTGGFAMLAVCVGVFTTLKSPPVGSATKAVKVKA</sequence>
<dbReference type="GO" id="GO:0022857">
    <property type="term" value="F:transmembrane transporter activity"/>
    <property type="evidence" value="ECO:0007669"/>
    <property type="project" value="InterPro"/>
</dbReference>
<feature type="region of interest" description="Disordered" evidence="7">
    <location>
        <begin position="638"/>
        <end position="661"/>
    </location>
</feature>
<dbReference type="VEuPathDB" id="FungiDB:CDV56_101885"/>
<dbReference type="PANTHER" id="PTHR23504:SF31">
    <property type="entry name" value="MAJOR FACILITATOR SUPERFAMILY DOMAIN-CONTAINING PROTEIN 10"/>
    <property type="match status" value="1"/>
</dbReference>
<feature type="transmembrane region" description="Helical" evidence="8">
    <location>
        <begin position="565"/>
        <end position="586"/>
    </location>
</feature>
<dbReference type="PROSITE" id="PS50850">
    <property type="entry name" value="MFS"/>
    <property type="match status" value="1"/>
</dbReference>
<reference evidence="10" key="1">
    <citation type="submission" date="2018-08" db="EMBL/GenBank/DDBJ databases">
        <title>Draft genome sequence of azole-resistant Aspergillus thermomutatus (Neosartorya pseudofischeri) strain HMR AF 39, isolated from a human nasal aspirate.</title>
        <authorList>
            <person name="Parent-Michaud M."/>
            <person name="Dufresne P.J."/>
            <person name="Fournier E."/>
            <person name="Martineau C."/>
            <person name="Moreira S."/>
            <person name="Perkins V."/>
            <person name="De Repentigny L."/>
            <person name="Dufresne S.F."/>
        </authorList>
    </citation>
    <scope>NUCLEOTIDE SEQUENCE [LARGE SCALE GENOMIC DNA]</scope>
    <source>
        <strain evidence="10">HMR AF 39</strain>
    </source>
</reference>
<organism evidence="10 11">
    <name type="scientific">Aspergillus thermomutatus</name>
    <name type="common">Neosartorya pseudofischeri</name>
    <dbReference type="NCBI Taxonomy" id="41047"/>
    <lineage>
        <taxon>Eukaryota</taxon>
        <taxon>Fungi</taxon>
        <taxon>Dikarya</taxon>
        <taxon>Ascomycota</taxon>
        <taxon>Pezizomycotina</taxon>
        <taxon>Eurotiomycetes</taxon>
        <taxon>Eurotiomycetidae</taxon>
        <taxon>Eurotiales</taxon>
        <taxon>Aspergillaceae</taxon>
        <taxon>Aspergillus</taxon>
        <taxon>Aspergillus subgen. Fumigati</taxon>
    </lineage>
</organism>
<dbReference type="PROSITE" id="PS00216">
    <property type="entry name" value="SUGAR_TRANSPORT_1"/>
    <property type="match status" value="1"/>
</dbReference>
<dbReference type="Proteomes" id="UP000215305">
    <property type="component" value="Unassembled WGS sequence"/>
</dbReference>
<keyword evidence="4 8" id="KW-1133">Transmembrane helix</keyword>
<keyword evidence="2" id="KW-0813">Transport</keyword>
<evidence type="ECO:0000256" key="4">
    <source>
        <dbReference type="ARBA" id="ARBA00022989"/>
    </source>
</evidence>
<comment type="subcellular location">
    <subcellularLocation>
        <location evidence="1">Membrane</location>
        <topology evidence="1">Multi-pass membrane protein</topology>
    </subcellularLocation>
</comment>
<feature type="transmembrane region" description="Helical" evidence="8">
    <location>
        <begin position="759"/>
        <end position="781"/>
    </location>
</feature>
<feature type="coiled-coil region" evidence="6">
    <location>
        <begin position="106"/>
        <end position="159"/>
    </location>
</feature>
<evidence type="ECO:0000256" key="3">
    <source>
        <dbReference type="ARBA" id="ARBA00022692"/>
    </source>
</evidence>
<dbReference type="GeneID" id="38123859"/>
<keyword evidence="11" id="KW-1185">Reference proteome</keyword>
<evidence type="ECO:0000259" key="9">
    <source>
        <dbReference type="PROSITE" id="PS50850"/>
    </source>
</evidence>
<feature type="transmembrane region" description="Helical" evidence="8">
    <location>
        <begin position="410"/>
        <end position="432"/>
    </location>
</feature>
<dbReference type="InterPro" id="IPR020846">
    <property type="entry name" value="MFS_dom"/>
</dbReference>
<dbReference type="AlphaFoldDB" id="A0A397H1T2"/>
<dbReference type="GO" id="GO:0016020">
    <property type="term" value="C:membrane"/>
    <property type="evidence" value="ECO:0007669"/>
    <property type="project" value="UniProtKB-SubCell"/>
</dbReference>
<dbReference type="RefSeq" id="XP_026614406.1">
    <property type="nucleotide sequence ID" value="XM_026755504.1"/>
</dbReference>
<feature type="region of interest" description="Disordered" evidence="7">
    <location>
        <begin position="1"/>
        <end position="46"/>
    </location>
</feature>
<evidence type="ECO:0000256" key="2">
    <source>
        <dbReference type="ARBA" id="ARBA00022448"/>
    </source>
</evidence>
<feature type="compositionally biased region" description="Polar residues" evidence="7">
    <location>
        <begin position="7"/>
        <end position="17"/>
    </location>
</feature>
<keyword evidence="5 8" id="KW-0472">Membrane</keyword>
<evidence type="ECO:0000256" key="5">
    <source>
        <dbReference type="ARBA" id="ARBA00023136"/>
    </source>
</evidence>
<dbReference type="Pfam" id="PF07690">
    <property type="entry name" value="MFS_1"/>
    <property type="match status" value="1"/>
</dbReference>
<feature type="transmembrane region" description="Helical" evidence="8">
    <location>
        <begin position="508"/>
        <end position="526"/>
    </location>
</feature>
<proteinExistence type="predicted"/>
<keyword evidence="6" id="KW-0175">Coiled coil</keyword>